<dbReference type="InterPro" id="IPR050319">
    <property type="entry name" value="ABC_transp_ATP-bind"/>
</dbReference>
<dbReference type="SUPFAM" id="SSF52540">
    <property type="entry name" value="P-loop containing nucleoside triphosphate hydrolases"/>
    <property type="match status" value="1"/>
</dbReference>
<name>A0A561R8Z9_9HYPH</name>
<protein>
    <submittedName>
        <fullName evidence="6">Peptide/nickel transport system ATP-binding protein/oligopeptide transport system ATP-binding protein</fullName>
    </submittedName>
</protein>
<dbReference type="InterPro" id="IPR003439">
    <property type="entry name" value="ABC_transporter-like_ATP-bd"/>
</dbReference>
<evidence type="ECO:0000313" key="7">
    <source>
        <dbReference type="Proteomes" id="UP000320653"/>
    </source>
</evidence>
<keyword evidence="3" id="KW-0547">Nucleotide-binding</keyword>
<dbReference type="PANTHER" id="PTHR43776">
    <property type="entry name" value="TRANSPORT ATP-BINDING PROTEIN"/>
    <property type="match status" value="1"/>
</dbReference>
<evidence type="ECO:0000256" key="2">
    <source>
        <dbReference type="ARBA" id="ARBA00022448"/>
    </source>
</evidence>
<evidence type="ECO:0000256" key="4">
    <source>
        <dbReference type="ARBA" id="ARBA00022840"/>
    </source>
</evidence>
<keyword evidence="7" id="KW-1185">Reference proteome</keyword>
<proteinExistence type="inferred from homology"/>
<feature type="domain" description="ABC transporter" evidence="5">
    <location>
        <begin position="4"/>
        <end position="253"/>
    </location>
</feature>
<dbReference type="AlphaFoldDB" id="A0A561R8Z9"/>
<dbReference type="Proteomes" id="UP000320653">
    <property type="component" value="Unassembled WGS sequence"/>
</dbReference>
<dbReference type="InterPro" id="IPR003593">
    <property type="entry name" value="AAA+_ATPase"/>
</dbReference>
<dbReference type="SMART" id="SM00382">
    <property type="entry name" value="AAA"/>
    <property type="match status" value="1"/>
</dbReference>
<evidence type="ECO:0000259" key="5">
    <source>
        <dbReference type="PROSITE" id="PS50893"/>
    </source>
</evidence>
<accession>A0A561R8Z9</accession>
<dbReference type="GO" id="GO:0016887">
    <property type="term" value="F:ATP hydrolysis activity"/>
    <property type="evidence" value="ECO:0007669"/>
    <property type="project" value="InterPro"/>
</dbReference>
<reference evidence="6 7" key="1">
    <citation type="submission" date="2019-06" db="EMBL/GenBank/DDBJ databases">
        <title>Sorghum-associated microbial communities from plants grown in Nebraska, USA.</title>
        <authorList>
            <person name="Schachtman D."/>
        </authorList>
    </citation>
    <scope>NUCLEOTIDE SEQUENCE [LARGE SCALE GENOMIC DNA]</scope>
    <source>
        <strain evidence="6 7">1225</strain>
    </source>
</reference>
<dbReference type="InterPro" id="IPR027417">
    <property type="entry name" value="P-loop_NTPase"/>
</dbReference>
<keyword evidence="4 6" id="KW-0067">ATP-binding</keyword>
<dbReference type="GO" id="GO:0005524">
    <property type="term" value="F:ATP binding"/>
    <property type="evidence" value="ECO:0007669"/>
    <property type="project" value="UniProtKB-KW"/>
</dbReference>
<dbReference type="EMBL" id="VIWP01000001">
    <property type="protein sequence ID" value="TWF59079.1"/>
    <property type="molecule type" value="Genomic_DNA"/>
</dbReference>
<gene>
    <name evidence="6" type="ORF">FHW37_101885</name>
</gene>
<dbReference type="PROSITE" id="PS00211">
    <property type="entry name" value="ABC_TRANSPORTER_1"/>
    <property type="match status" value="1"/>
</dbReference>
<dbReference type="Pfam" id="PF00005">
    <property type="entry name" value="ABC_tran"/>
    <property type="match status" value="1"/>
</dbReference>
<evidence type="ECO:0000256" key="1">
    <source>
        <dbReference type="ARBA" id="ARBA00005417"/>
    </source>
</evidence>
<evidence type="ECO:0000256" key="3">
    <source>
        <dbReference type="ARBA" id="ARBA00022741"/>
    </source>
</evidence>
<dbReference type="CDD" id="cd03257">
    <property type="entry name" value="ABC_NikE_OppD_transporters"/>
    <property type="match status" value="1"/>
</dbReference>
<dbReference type="GO" id="GO:0055085">
    <property type="term" value="P:transmembrane transport"/>
    <property type="evidence" value="ECO:0007669"/>
    <property type="project" value="UniProtKB-ARBA"/>
</dbReference>
<sequence>MTLLEVHCLSRDFTVRGFFGRGNKILRAVDDVSFSVAEAEILGIVGETGSGKSTLAKMIAGIQQPSSGWVSLSGEIVASRDLKLAKPVRAKLQYIYQDPSASLDPRWTLKRSLHEPLVTHTDLSPQLREEKILKLMADLELPSALLDRYPHEVSGGQQRRVGLARVLLLAPKFVIFDEPTSGLDVLVQAAVLKLLRDLRQEFGLTYLFISHDITVVSSICDRVAVMHNGSIVEIGPVNEVLVNPKHPHTRALLAASLRIGGARLTDDPPAPRERET</sequence>
<comment type="caution">
    <text evidence="6">The sequence shown here is derived from an EMBL/GenBank/DDBJ whole genome shotgun (WGS) entry which is preliminary data.</text>
</comment>
<evidence type="ECO:0000313" key="6">
    <source>
        <dbReference type="EMBL" id="TWF59079.1"/>
    </source>
</evidence>
<organism evidence="6 7">
    <name type="scientific">Neorhizobium alkalisoli</name>
    <dbReference type="NCBI Taxonomy" id="528178"/>
    <lineage>
        <taxon>Bacteria</taxon>
        <taxon>Pseudomonadati</taxon>
        <taxon>Pseudomonadota</taxon>
        <taxon>Alphaproteobacteria</taxon>
        <taxon>Hyphomicrobiales</taxon>
        <taxon>Rhizobiaceae</taxon>
        <taxon>Rhizobium/Agrobacterium group</taxon>
        <taxon>Neorhizobium</taxon>
    </lineage>
</organism>
<dbReference type="PROSITE" id="PS50893">
    <property type="entry name" value="ABC_TRANSPORTER_2"/>
    <property type="match status" value="1"/>
</dbReference>
<dbReference type="Gene3D" id="3.40.50.300">
    <property type="entry name" value="P-loop containing nucleotide triphosphate hydrolases"/>
    <property type="match status" value="1"/>
</dbReference>
<comment type="similarity">
    <text evidence="1">Belongs to the ABC transporter superfamily.</text>
</comment>
<keyword evidence="2" id="KW-0813">Transport</keyword>
<dbReference type="InterPro" id="IPR017871">
    <property type="entry name" value="ABC_transporter-like_CS"/>
</dbReference>